<accession>A0A562J287</accession>
<dbReference type="InterPro" id="IPR010200">
    <property type="entry name" value="HflC"/>
</dbReference>
<dbReference type="Gene3D" id="3.30.479.30">
    <property type="entry name" value="Band 7 domain"/>
    <property type="match status" value="1"/>
</dbReference>
<evidence type="ECO:0000256" key="3">
    <source>
        <dbReference type="ARBA" id="ARBA00022692"/>
    </source>
</evidence>
<gene>
    <name evidence="9" type="ORF">LX59_00127</name>
</gene>
<dbReference type="InterPro" id="IPR001972">
    <property type="entry name" value="Stomatin_HflK_fam"/>
</dbReference>
<keyword evidence="9" id="KW-0645">Protease</keyword>
<evidence type="ECO:0000256" key="2">
    <source>
        <dbReference type="ARBA" id="ARBA00007862"/>
    </source>
</evidence>
<dbReference type="EMBL" id="VLKG01000001">
    <property type="protein sequence ID" value="TWH77222.1"/>
    <property type="molecule type" value="Genomic_DNA"/>
</dbReference>
<dbReference type="GO" id="GO:0006508">
    <property type="term" value="P:proteolysis"/>
    <property type="evidence" value="ECO:0007669"/>
    <property type="project" value="UniProtKB-KW"/>
</dbReference>
<proteinExistence type="inferred from homology"/>
<feature type="transmembrane region" description="Helical" evidence="7">
    <location>
        <begin position="6"/>
        <end position="27"/>
    </location>
</feature>
<dbReference type="PANTHER" id="PTHR42911:SF1">
    <property type="entry name" value="MODULATOR OF FTSH PROTEASE HFLC"/>
    <property type="match status" value="1"/>
</dbReference>
<dbReference type="NCBIfam" id="TIGR01932">
    <property type="entry name" value="hflC"/>
    <property type="match status" value="1"/>
</dbReference>
<evidence type="ECO:0000313" key="10">
    <source>
        <dbReference type="Proteomes" id="UP000319627"/>
    </source>
</evidence>
<evidence type="ECO:0000259" key="8">
    <source>
        <dbReference type="SMART" id="SM00244"/>
    </source>
</evidence>
<evidence type="ECO:0000256" key="5">
    <source>
        <dbReference type="ARBA" id="ARBA00023136"/>
    </source>
</evidence>
<name>A0A562J287_9GAMM</name>
<dbReference type="GO" id="GO:0008233">
    <property type="term" value="F:peptidase activity"/>
    <property type="evidence" value="ECO:0007669"/>
    <property type="project" value="UniProtKB-KW"/>
</dbReference>
<evidence type="ECO:0000313" key="9">
    <source>
        <dbReference type="EMBL" id="TWH77222.1"/>
    </source>
</evidence>
<organism evidence="9 10">
    <name type="scientific">Azomonas agilis</name>
    <dbReference type="NCBI Taxonomy" id="116849"/>
    <lineage>
        <taxon>Bacteria</taxon>
        <taxon>Pseudomonadati</taxon>
        <taxon>Pseudomonadota</taxon>
        <taxon>Gammaproteobacteria</taxon>
        <taxon>Pseudomonadales</taxon>
        <taxon>Pseudomonadaceae</taxon>
        <taxon>Azomonas</taxon>
    </lineage>
</organism>
<dbReference type="InterPro" id="IPR036013">
    <property type="entry name" value="Band_7/SPFH_dom_sf"/>
</dbReference>
<comment type="subcellular location">
    <subcellularLocation>
        <location evidence="1">Membrane</location>
        <topology evidence="1">Single-pass membrane protein</topology>
    </subcellularLocation>
</comment>
<dbReference type="PIRSF" id="PIRSF005651">
    <property type="entry name" value="HflC"/>
    <property type="match status" value="1"/>
</dbReference>
<dbReference type="AlphaFoldDB" id="A0A562J287"/>
<evidence type="ECO:0000256" key="1">
    <source>
        <dbReference type="ARBA" id="ARBA00004167"/>
    </source>
</evidence>
<evidence type="ECO:0000256" key="6">
    <source>
        <dbReference type="PIRNR" id="PIRNR005651"/>
    </source>
</evidence>
<dbReference type="PRINTS" id="PR00721">
    <property type="entry name" value="STOMATIN"/>
</dbReference>
<dbReference type="RefSeq" id="WP_144569908.1">
    <property type="nucleotide sequence ID" value="NZ_VLKG01000001.1"/>
</dbReference>
<comment type="caution">
    <text evidence="9">The sequence shown here is derived from an EMBL/GenBank/DDBJ whole genome shotgun (WGS) entry which is preliminary data.</text>
</comment>
<dbReference type="Proteomes" id="UP000319627">
    <property type="component" value="Unassembled WGS sequence"/>
</dbReference>
<dbReference type="SUPFAM" id="SSF117892">
    <property type="entry name" value="Band 7/SPFH domain"/>
    <property type="match status" value="1"/>
</dbReference>
<feature type="domain" description="Band 7" evidence="8">
    <location>
        <begin position="21"/>
        <end position="185"/>
    </location>
</feature>
<sequence length="302" mass="34359">MSNKSLATLMIGGLLAVVLWNSFFIVAQTERAVMLRFGKVVESDLKPGLHMKIPYVNSVRRFDGRLLTLDSTTARFLTLEKKALMVDSYAKWRVDDAERYYTATSGVKQIADERLARRLEAALRDQIGKRTLHEAVSGQRDELMAQVTATLNRAVQQELGIEVIDVRVKAIDLPREVNRSVFERMSSEREREAREHRAKGRELAEGIRADADRQRNVILAESFRKAEELRGEGDAKAAAIYAKAYTQDPEFYAFHRGLQAMRESFSSKEDILVLDPNTDFLRYFKQANQPSTKVDVEVESAQ</sequence>
<dbReference type="GO" id="GO:0016020">
    <property type="term" value="C:membrane"/>
    <property type="evidence" value="ECO:0007669"/>
    <property type="project" value="UniProtKB-SubCell"/>
</dbReference>
<keyword evidence="5 7" id="KW-0472">Membrane</keyword>
<comment type="similarity">
    <text evidence="2 6">Belongs to the band 7/mec-2 family. HflC subfamily.</text>
</comment>
<dbReference type="OrthoDB" id="9812991at2"/>
<keyword evidence="4 7" id="KW-1133">Transmembrane helix</keyword>
<evidence type="ECO:0000256" key="7">
    <source>
        <dbReference type="SAM" id="Phobius"/>
    </source>
</evidence>
<dbReference type="PANTHER" id="PTHR42911">
    <property type="entry name" value="MODULATOR OF FTSH PROTEASE HFLC"/>
    <property type="match status" value="1"/>
</dbReference>
<dbReference type="SMART" id="SM00244">
    <property type="entry name" value="PHB"/>
    <property type="match status" value="1"/>
</dbReference>
<keyword evidence="10" id="KW-1185">Reference proteome</keyword>
<evidence type="ECO:0000256" key="4">
    <source>
        <dbReference type="ARBA" id="ARBA00022989"/>
    </source>
</evidence>
<protein>
    <recommendedName>
        <fullName evidence="6">Protein HflC</fullName>
    </recommendedName>
</protein>
<dbReference type="InterPro" id="IPR001107">
    <property type="entry name" value="Band_7"/>
</dbReference>
<comment type="function">
    <text evidence="6">HflC and HflK could regulate a protease.</text>
</comment>
<dbReference type="Pfam" id="PF01145">
    <property type="entry name" value="Band_7"/>
    <property type="match status" value="1"/>
</dbReference>
<reference evidence="9 10" key="1">
    <citation type="submission" date="2019-07" db="EMBL/GenBank/DDBJ databases">
        <title>Genomic Encyclopedia of Type Strains, Phase I: the one thousand microbial genomes (KMG-I) project.</title>
        <authorList>
            <person name="Kyrpides N."/>
        </authorList>
    </citation>
    <scope>NUCLEOTIDE SEQUENCE [LARGE SCALE GENOMIC DNA]</scope>
    <source>
        <strain evidence="9 10">DSM 375</strain>
    </source>
</reference>
<keyword evidence="9" id="KW-0378">Hydrolase</keyword>
<keyword evidence="3 7" id="KW-0812">Transmembrane</keyword>
<dbReference type="CDD" id="cd03405">
    <property type="entry name" value="SPFH_HflC"/>
    <property type="match status" value="1"/>
</dbReference>